<dbReference type="PANTHER" id="PTHR46623">
    <property type="entry name" value="CARBOXYMETHYLENEBUTENOLIDASE-RELATED"/>
    <property type="match status" value="1"/>
</dbReference>
<feature type="domain" description="Dienelactone hydrolase" evidence="1">
    <location>
        <begin position="4"/>
        <end position="183"/>
    </location>
</feature>
<dbReference type="Proteomes" id="UP000193870">
    <property type="component" value="Unassembled WGS sequence"/>
</dbReference>
<keyword evidence="3" id="KW-1185">Reference proteome</keyword>
<dbReference type="InterPro" id="IPR051049">
    <property type="entry name" value="Dienelactone_hydrolase-like"/>
</dbReference>
<accession>A0A1Y5TVG6</accession>
<protein>
    <submittedName>
        <fullName evidence="2">Dienelactone hydrolase family protein</fullName>
    </submittedName>
</protein>
<dbReference type="SUPFAM" id="SSF53474">
    <property type="entry name" value="alpha/beta-Hydrolases"/>
    <property type="match status" value="1"/>
</dbReference>
<dbReference type="GO" id="GO:0016787">
    <property type="term" value="F:hydrolase activity"/>
    <property type="evidence" value="ECO:0007669"/>
    <property type="project" value="UniProtKB-KW"/>
</dbReference>
<dbReference type="STRING" id="315423.SAMN04488020_11948"/>
<keyword evidence="2" id="KW-0378">Hydrolase</keyword>
<dbReference type="PANTHER" id="PTHR46623:SF6">
    <property type="entry name" value="ALPHA_BETA-HYDROLASES SUPERFAMILY PROTEIN"/>
    <property type="match status" value="1"/>
</dbReference>
<name>A0A1Y5TVG6_9RHOB</name>
<organism evidence="2 3">
    <name type="scientific">Palleronia marisminoris</name>
    <dbReference type="NCBI Taxonomy" id="315423"/>
    <lineage>
        <taxon>Bacteria</taxon>
        <taxon>Pseudomonadati</taxon>
        <taxon>Pseudomonadota</taxon>
        <taxon>Alphaproteobacteria</taxon>
        <taxon>Rhodobacterales</taxon>
        <taxon>Roseobacteraceae</taxon>
        <taxon>Palleronia</taxon>
    </lineage>
</organism>
<dbReference type="RefSeq" id="WP_175484732.1">
    <property type="nucleotide sequence ID" value="NZ_FOPF01000019.1"/>
</dbReference>
<dbReference type="AlphaFoldDB" id="A0A1Y5TVG6"/>
<dbReference type="EMBL" id="FWFV01000018">
    <property type="protein sequence ID" value="SLN71116.1"/>
    <property type="molecule type" value="Genomic_DNA"/>
</dbReference>
<dbReference type="InterPro" id="IPR029058">
    <property type="entry name" value="AB_hydrolase_fold"/>
</dbReference>
<dbReference type="Gene3D" id="3.40.50.1820">
    <property type="entry name" value="alpha/beta hydrolase"/>
    <property type="match status" value="1"/>
</dbReference>
<dbReference type="Pfam" id="PF01738">
    <property type="entry name" value="DLH"/>
    <property type="match status" value="1"/>
</dbReference>
<gene>
    <name evidence="2" type="ORF">PAM7066_03638</name>
</gene>
<proteinExistence type="predicted"/>
<sequence length="185" mass="20340">MADILLYHSVLGLRQVELDLADQWRNAGHNVVTPDLFKGRQAGTYDEGFVILKEIGLQVAADRAIKAAEQAQDGVVLAGVSMGAGMAARAWQQRLDAKGILFISGPGPWPNDVAGTPVQLHAARPEPFDEEEVFEDWQAENPGARLEVYRYDNVGHYFLDPALADFSEAASEQCRERCLKFLSAL</sequence>
<dbReference type="InterPro" id="IPR002925">
    <property type="entry name" value="Dienelactn_hydro"/>
</dbReference>
<evidence type="ECO:0000313" key="2">
    <source>
        <dbReference type="EMBL" id="SLN71116.1"/>
    </source>
</evidence>
<reference evidence="2 3" key="1">
    <citation type="submission" date="2017-03" db="EMBL/GenBank/DDBJ databases">
        <authorList>
            <person name="Afonso C.L."/>
            <person name="Miller P.J."/>
            <person name="Scott M.A."/>
            <person name="Spackman E."/>
            <person name="Goraichik I."/>
            <person name="Dimitrov K.M."/>
            <person name="Suarez D.L."/>
            <person name="Swayne D.E."/>
        </authorList>
    </citation>
    <scope>NUCLEOTIDE SEQUENCE [LARGE SCALE GENOMIC DNA]</scope>
    <source>
        <strain evidence="2 3">CECT 7066</strain>
    </source>
</reference>
<evidence type="ECO:0000259" key="1">
    <source>
        <dbReference type="Pfam" id="PF01738"/>
    </source>
</evidence>
<evidence type="ECO:0000313" key="3">
    <source>
        <dbReference type="Proteomes" id="UP000193870"/>
    </source>
</evidence>